<accession>A0A218ULK9</accession>
<evidence type="ECO:0000256" key="3">
    <source>
        <dbReference type="SAM" id="MobiDB-lite"/>
    </source>
</evidence>
<feature type="region of interest" description="Disordered" evidence="3">
    <location>
        <begin position="464"/>
        <end position="494"/>
    </location>
</feature>
<dbReference type="GO" id="GO:0009267">
    <property type="term" value="P:cellular response to starvation"/>
    <property type="evidence" value="ECO:0007669"/>
    <property type="project" value="TreeGrafter"/>
</dbReference>
<evidence type="ECO:0000313" key="4">
    <source>
        <dbReference type="EMBL" id="OWK54300.1"/>
    </source>
</evidence>
<keyword evidence="5" id="KW-1185">Reference proteome</keyword>
<reference evidence="4 5" key="1">
    <citation type="submission" date="2017-05" db="EMBL/GenBank/DDBJ databases">
        <title>Genome of assembly of the Bengalese finch, Lonchura striata domestica.</title>
        <authorList>
            <person name="Colquitt B.M."/>
            <person name="Brainard M.S."/>
        </authorList>
    </citation>
    <scope>NUCLEOTIDE SEQUENCE [LARGE SCALE GENOMIC DNA]</scope>
    <source>
        <strain evidence="4">White83orange57</strain>
    </source>
</reference>
<dbReference type="Proteomes" id="UP000197619">
    <property type="component" value="Unassembled WGS sequence"/>
</dbReference>
<name>A0A218ULK9_9PASE</name>
<evidence type="ECO:0000313" key="5">
    <source>
        <dbReference type="Proteomes" id="UP000197619"/>
    </source>
</evidence>
<feature type="region of interest" description="Disordered" evidence="3">
    <location>
        <begin position="1"/>
        <end position="25"/>
    </location>
</feature>
<dbReference type="EMBL" id="MUZQ01000242">
    <property type="protein sequence ID" value="OWK54300.1"/>
    <property type="molecule type" value="Genomic_DNA"/>
</dbReference>
<keyword evidence="1 2" id="KW-0175">Coiled coil</keyword>
<gene>
    <name evidence="4" type="primary">ATG14</name>
    <name evidence="4" type="ORF">RLOC_00005329</name>
</gene>
<feature type="compositionally biased region" description="Low complexity" evidence="3">
    <location>
        <begin position="1"/>
        <end position="10"/>
    </location>
</feature>
<dbReference type="GO" id="GO:0097629">
    <property type="term" value="C:extrinsic component of omegasome membrane"/>
    <property type="evidence" value="ECO:0007669"/>
    <property type="project" value="TreeGrafter"/>
</dbReference>
<dbReference type="PANTHER" id="PTHR13664">
    <property type="entry name" value="BECLIN 1-ASSOCIATED AUTOPHAGY-RELATED KEY REGULATOR"/>
    <property type="match status" value="1"/>
</dbReference>
<dbReference type="InterPro" id="IPR018791">
    <property type="entry name" value="UV_resistance/autophagy_Atg14"/>
</dbReference>
<dbReference type="GO" id="GO:0005776">
    <property type="term" value="C:autophagosome"/>
    <property type="evidence" value="ECO:0007669"/>
    <property type="project" value="TreeGrafter"/>
</dbReference>
<evidence type="ECO:0000256" key="2">
    <source>
        <dbReference type="SAM" id="Coils"/>
    </source>
</evidence>
<protein>
    <submittedName>
        <fullName evidence="4">Beclin 1-associated autophagy-related key regulator</fullName>
    </submittedName>
</protein>
<proteinExistence type="predicted"/>
<sequence length="547" mass="61582">MAAPSGRRPQPAGPGGGSAAGPGALRGAEEDAEGLYVAVERCPLCNTTRRRLTCAKCVQSGDFVFFDGRDSERFSDKKERLMHLKTKQREFQKHVLKAMEGKEITDQLRWKIMSCKMRIEQLKQTICKENDEMTRQQFKATGLQIPGRALWAEINVPGLAFIRQCRCVGHSGGLKYSWGQIFNHFMNWIIKQRCCAESRTVVCALGLMKRKRITSAAVLTDTEGLLRIKEENQKHYRRAQRHQEKKEKIQRHNRKLGDLVEKKTYDLKTQYEHLAKLRRAHILELTSVIFPMEEVKTSMRDPADVSSESDNAMTSSTVSKLAEARRTTYLSGRWVCDDHNGDTSISITGPWIILPNNGDYSAYYNWVEEKKTTQGPDMEHNNPAHTISAALCYATQLVNTLSLILDVNLPKKLFNRQHVNLDLLHPLHTLRNLMYLVSPDTENLGRSGPFEISADLEDSMEFVEPSAAGETDESGDEHVSDEETDLGTDWENLPSPRFCDIPSQQVEMLQSQSSQVSQPIASSSAGGMISSAAASVTSWFKAYTGHR</sequence>
<dbReference type="GO" id="GO:0097632">
    <property type="term" value="C:extrinsic component of phagophore assembly site membrane"/>
    <property type="evidence" value="ECO:0007669"/>
    <property type="project" value="TreeGrafter"/>
</dbReference>
<dbReference type="GO" id="GO:0000423">
    <property type="term" value="P:mitophagy"/>
    <property type="evidence" value="ECO:0007669"/>
    <property type="project" value="TreeGrafter"/>
</dbReference>
<dbReference type="Pfam" id="PF10186">
    <property type="entry name" value="ATG14"/>
    <property type="match status" value="2"/>
</dbReference>
<comment type="caution">
    <text evidence="4">The sequence shown here is derived from an EMBL/GenBank/DDBJ whole genome shotgun (WGS) entry which is preliminary data.</text>
</comment>
<dbReference type="GO" id="GO:0035032">
    <property type="term" value="C:phosphatidylinositol 3-kinase complex, class III"/>
    <property type="evidence" value="ECO:0007669"/>
    <property type="project" value="TreeGrafter"/>
</dbReference>
<dbReference type="PANTHER" id="PTHR13664:SF0">
    <property type="entry name" value="BECLIN 1-ASSOCIATED AUTOPHAGY-RELATED KEY REGULATOR"/>
    <property type="match status" value="1"/>
</dbReference>
<dbReference type="GO" id="GO:0016240">
    <property type="term" value="P:autophagosome membrane docking"/>
    <property type="evidence" value="ECO:0007669"/>
    <property type="project" value="TreeGrafter"/>
</dbReference>
<evidence type="ECO:0000256" key="1">
    <source>
        <dbReference type="ARBA" id="ARBA00023054"/>
    </source>
</evidence>
<feature type="compositionally biased region" description="Acidic residues" evidence="3">
    <location>
        <begin position="470"/>
        <end position="488"/>
    </location>
</feature>
<organism evidence="4 5">
    <name type="scientific">Lonchura striata</name>
    <name type="common">white-rumped munia</name>
    <dbReference type="NCBI Taxonomy" id="40157"/>
    <lineage>
        <taxon>Eukaryota</taxon>
        <taxon>Metazoa</taxon>
        <taxon>Chordata</taxon>
        <taxon>Craniata</taxon>
        <taxon>Vertebrata</taxon>
        <taxon>Euteleostomi</taxon>
        <taxon>Archelosauria</taxon>
        <taxon>Archosauria</taxon>
        <taxon>Dinosauria</taxon>
        <taxon>Saurischia</taxon>
        <taxon>Theropoda</taxon>
        <taxon>Coelurosauria</taxon>
        <taxon>Aves</taxon>
        <taxon>Neognathae</taxon>
        <taxon>Neoaves</taxon>
        <taxon>Telluraves</taxon>
        <taxon>Australaves</taxon>
        <taxon>Passeriformes</taxon>
        <taxon>Passeroidea</taxon>
        <taxon>Estrildidae</taxon>
        <taxon>Estrildinae</taxon>
        <taxon>Lonchura</taxon>
    </lineage>
</organism>
<dbReference type="GO" id="GO:0043495">
    <property type="term" value="F:protein-membrane adaptor activity"/>
    <property type="evidence" value="ECO:0007669"/>
    <property type="project" value="TreeGrafter"/>
</dbReference>
<dbReference type="GO" id="GO:0000045">
    <property type="term" value="P:autophagosome assembly"/>
    <property type="evidence" value="ECO:0007669"/>
    <property type="project" value="TreeGrafter"/>
</dbReference>
<dbReference type="GO" id="GO:0035014">
    <property type="term" value="F:phosphatidylinositol 3-kinase regulator activity"/>
    <property type="evidence" value="ECO:0007669"/>
    <property type="project" value="TreeGrafter"/>
</dbReference>
<dbReference type="AlphaFoldDB" id="A0A218ULK9"/>
<dbReference type="STRING" id="299123.ENSLSDP00000012095"/>
<feature type="coiled-coil region" evidence="2">
    <location>
        <begin position="225"/>
        <end position="262"/>
    </location>
</feature>